<dbReference type="PROSITE" id="PS50004">
    <property type="entry name" value="C2"/>
    <property type="match status" value="1"/>
</dbReference>
<evidence type="ECO:0000313" key="6">
    <source>
        <dbReference type="Proteomes" id="UP001152797"/>
    </source>
</evidence>
<organism evidence="3">
    <name type="scientific">Cladocopium goreaui</name>
    <dbReference type="NCBI Taxonomy" id="2562237"/>
    <lineage>
        <taxon>Eukaryota</taxon>
        <taxon>Sar</taxon>
        <taxon>Alveolata</taxon>
        <taxon>Dinophyceae</taxon>
        <taxon>Suessiales</taxon>
        <taxon>Symbiodiniaceae</taxon>
        <taxon>Cladocopium</taxon>
    </lineage>
</organism>
<feature type="compositionally biased region" description="Low complexity" evidence="1">
    <location>
        <begin position="366"/>
        <end position="376"/>
    </location>
</feature>
<dbReference type="EMBL" id="CAMXCT010001535">
    <property type="protein sequence ID" value="CAI3990969.1"/>
    <property type="molecule type" value="Genomic_DNA"/>
</dbReference>
<feature type="domain" description="C2" evidence="2">
    <location>
        <begin position="143"/>
        <end position="264"/>
    </location>
</feature>
<dbReference type="Pfam" id="PF00168">
    <property type="entry name" value="C2"/>
    <property type="match status" value="1"/>
</dbReference>
<protein>
    <submittedName>
        <fullName evidence="5">Conserved oligomeric Golgi complex subunit 6 (COG complex subunit 6) (Component of oligomeric Golgi complex 6)</fullName>
    </submittedName>
</protein>
<dbReference type="InterPro" id="IPR052981">
    <property type="entry name" value="Ingression_C2_domain"/>
</dbReference>
<keyword evidence="6" id="KW-1185">Reference proteome</keyword>
<dbReference type="EMBL" id="CAMXCT030001535">
    <property type="protein sequence ID" value="CAL4778281.1"/>
    <property type="molecule type" value="Genomic_DNA"/>
</dbReference>
<name>A0A9P1CG16_9DINO</name>
<dbReference type="PANTHER" id="PTHR47052">
    <property type="entry name" value="CONSERVED SERINE PROLINE-RICH PROTEIN (AFU_ORTHOLOGUE AFUA_2G01790)"/>
    <property type="match status" value="1"/>
</dbReference>
<comment type="caution">
    <text evidence="3">The sequence shown here is derived from an EMBL/GenBank/DDBJ whole genome shotgun (WGS) entry which is preliminary data.</text>
</comment>
<dbReference type="EMBL" id="CAMXCT020001535">
    <property type="protein sequence ID" value="CAL1144344.1"/>
    <property type="molecule type" value="Genomic_DNA"/>
</dbReference>
<gene>
    <name evidence="3" type="ORF">C1SCF055_LOCUS17917</name>
</gene>
<dbReference type="Proteomes" id="UP001152797">
    <property type="component" value="Unassembled WGS sequence"/>
</dbReference>
<evidence type="ECO:0000259" key="2">
    <source>
        <dbReference type="PROSITE" id="PS50004"/>
    </source>
</evidence>
<sequence>MAVTGAVMDMANDHNPGPLCKMGCKRPCAKGGYDTCCRDCATSNGRSHGSSCKVLQSASASLSCKMNCGRNPSPGYQTCCRRCATGQGHDGDCDARSHGAATAGHVPGHVVPGHVVSEVMPPELAGHGQPGPVMPHGPGHPHPMHPVHPPCGPGPSYAAPGSFLLCIESAKDLYDVDWTGKMDPYVIVRSGGREFRTPVMTNAGRKPKFNWAQMVDWRGEPDIHFIVMDSNFMVADGLIGEAVYKGLPLHSDFKGALELIRKHTFGGCRKAGKLKVAIQWQRPGAPGPMPAIHHGHGAHGAHSAHAAPGAGYIPGHPPLGGHDAFGVSAAMAGQMLLMGAYGPGKKMKKDKKEKKFKHMHKKSSKHSSSSSSSSSS</sequence>
<dbReference type="AlphaFoldDB" id="A0A9P1CG16"/>
<evidence type="ECO:0000256" key="1">
    <source>
        <dbReference type="SAM" id="MobiDB-lite"/>
    </source>
</evidence>
<dbReference type="InterPro" id="IPR035892">
    <property type="entry name" value="C2_domain_sf"/>
</dbReference>
<dbReference type="InterPro" id="IPR000008">
    <property type="entry name" value="C2_dom"/>
</dbReference>
<accession>A0A9P1CG16</accession>
<feature type="region of interest" description="Disordered" evidence="1">
    <location>
        <begin position="342"/>
        <end position="376"/>
    </location>
</feature>
<dbReference type="PANTHER" id="PTHR47052:SF3">
    <property type="entry name" value="INGRESSION PROTEIN 1"/>
    <property type="match status" value="1"/>
</dbReference>
<reference evidence="3" key="1">
    <citation type="submission" date="2022-10" db="EMBL/GenBank/DDBJ databases">
        <authorList>
            <person name="Chen Y."/>
            <person name="Dougan E. K."/>
            <person name="Chan C."/>
            <person name="Rhodes N."/>
            <person name="Thang M."/>
        </authorList>
    </citation>
    <scope>NUCLEOTIDE SEQUENCE</scope>
</reference>
<proteinExistence type="predicted"/>
<evidence type="ECO:0000313" key="5">
    <source>
        <dbReference type="EMBL" id="CAL4778281.1"/>
    </source>
</evidence>
<evidence type="ECO:0000313" key="3">
    <source>
        <dbReference type="EMBL" id="CAI3990969.1"/>
    </source>
</evidence>
<evidence type="ECO:0000313" key="4">
    <source>
        <dbReference type="EMBL" id="CAL1144344.1"/>
    </source>
</evidence>
<dbReference type="SUPFAM" id="SSF49562">
    <property type="entry name" value="C2 domain (Calcium/lipid-binding domain, CaLB)"/>
    <property type="match status" value="1"/>
</dbReference>
<dbReference type="Gene3D" id="2.60.40.150">
    <property type="entry name" value="C2 domain"/>
    <property type="match status" value="1"/>
</dbReference>
<dbReference type="OrthoDB" id="447506at2759"/>
<feature type="compositionally biased region" description="Basic residues" evidence="1">
    <location>
        <begin position="345"/>
        <end position="365"/>
    </location>
</feature>
<reference evidence="4" key="2">
    <citation type="submission" date="2024-04" db="EMBL/GenBank/DDBJ databases">
        <authorList>
            <person name="Chen Y."/>
            <person name="Shah S."/>
            <person name="Dougan E. K."/>
            <person name="Thang M."/>
            <person name="Chan C."/>
        </authorList>
    </citation>
    <scope>NUCLEOTIDE SEQUENCE [LARGE SCALE GENOMIC DNA]</scope>
</reference>